<dbReference type="PIRSF" id="PIRSF017302">
    <property type="entry name" value="Gltscr2"/>
    <property type="match status" value="1"/>
</dbReference>
<dbReference type="InterPro" id="IPR011687">
    <property type="entry name" value="Nop53/GLTSCR2"/>
</dbReference>
<organism evidence="8 9">
    <name type="scientific">Magnusiomyces paraingens</name>
    <dbReference type="NCBI Taxonomy" id="2606893"/>
    <lineage>
        <taxon>Eukaryota</taxon>
        <taxon>Fungi</taxon>
        <taxon>Dikarya</taxon>
        <taxon>Ascomycota</taxon>
        <taxon>Saccharomycotina</taxon>
        <taxon>Dipodascomycetes</taxon>
        <taxon>Dipodascales</taxon>
        <taxon>Dipodascaceae</taxon>
        <taxon>Magnusiomyces</taxon>
    </lineage>
</organism>
<dbReference type="GO" id="GO:0005654">
    <property type="term" value="C:nucleoplasm"/>
    <property type="evidence" value="ECO:0007669"/>
    <property type="project" value="UniProtKB-SubCell"/>
</dbReference>
<comment type="similarity">
    <text evidence="3">Belongs to the NOP53 family.</text>
</comment>
<reference evidence="8 9" key="1">
    <citation type="submission" date="2019-09" db="EMBL/GenBank/DDBJ databases">
        <authorList>
            <person name="Brejova B."/>
        </authorList>
    </citation>
    <scope>NUCLEOTIDE SEQUENCE [LARGE SCALE GENOMIC DNA]</scope>
</reference>
<protein>
    <recommendedName>
        <fullName evidence="4">Ribosome biogenesis protein NOP53</fullName>
    </recommendedName>
</protein>
<name>A0A5E8BWD3_9ASCO</name>
<accession>A0A5E8BWD3</accession>
<feature type="compositionally biased region" description="Basic residues" evidence="7">
    <location>
        <begin position="357"/>
        <end position="374"/>
    </location>
</feature>
<evidence type="ECO:0000256" key="7">
    <source>
        <dbReference type="SAM" id="MobiDB-lite"/>
    </source>
</evidence>
<feature type="compositionally biased region" description="Basic residues" evidence="7">
    <location>
        <begin position="11"/>
        <end position="21"/>
    </location>
</feature>
<dbReference type="AlphaFoldDB" id="A0A5E8BWD3"/>
<evidence type="ECO:0000256" key="5">
    <source>
        <dbReference type="ARBA" id="ARBA00022517"/>
    </source>
</evidence>
<dbReference type="Pfam" id="PF07767">
    <property type="entry name" value="Nop53"/>
    <property type="match status" value="1"/>
</dbReference>
<feature type="compositionally biased region" description="Polar residues" evidence="7">
    <location>
        <begin position="214"/>
        <end position="238"/>
    </location>
</feature>
<dbReference type="GeneID" id="43583541"/>
<evidence type="ECO:0000256" key="1">
    <source>
        <dbReference type="ARBA" id="ARBA00004604"/>
    </source>
</evidence>
<feature type="region of interest" description="Disordered" evidence="7">
    <location>
        <begin position="1"/>
        <end position="23"/>
    </location>
</feature>
<evidence type="ECO:0000313" key="9">
    <source>
        <dbReference type="Proteomes" id="UP000398389"/>
    </source>
</evidence>
<evidence type="ECO:0000256" key="3">
    <source>
        <dbReference type="ARBA" id="ARBA00008838"/>
    </source>
</evidence>
<keyword evidence="6" id="KW-0539">Nucleus</keyword>
<dbReference type="RefSeq" id="XP_031855332.1">
    <property type="nucleotide sequence ID" value="XM_031999441.1"/>
</dbReference>
<proteinExistence type="inferred from homology"/>
<dbReference type="PANTHER" id="PTHR14211:SF7">
    <property type="entry name" value="RIBOSOME BIOGENESIS PROTEIN NOP53"/>
    <property type="match status" value="1"/>
</dbReference>
<comment type="subcellular location">
    <subcellularLocation>
        <location evidence="1">Nucleus</location>
        <location evidence="1">Nucleolus</location>
    </subcellularLocation>
    <subcellularLocation>
        <location evidence="2">Nucleus</location>
        <location evidence="2">Nucleoplasm</location>
    </subcellularLocation>
</comment>
<feature type="compositionally biased region" description="Acidic residues" evidence="7">
    <location>
        <begin position="314"/>
        <end position="344"/>
    </location>
</feature>
<dbReference type="OrthoDB" id="5072at2759"/>
<feature type="region of interest" description="Disordered" evidence="7">
    <location>
        <begin position="309"/>
        <end position="374"/>
    </location>
</feature>
<dbReference type="GO" id="GO:0005730">
    <property type="term" value="C:nucleolus"/>
    <property type="evidence" value="ECO:0007669"/>
    <property type="project" value="UniProtKB-SubCell"/>
</dbReference>
<evidence type="ECO:0000313" key="8">
    <source>
        <dbReference type="EMBL" id="VVT55763.1"/>
    </source>
</evidence>
<feature type="compositionally biased region" description="Basic and acidic residues" evidence="7">
    <location>
        <begin position="194"/>
        <end position="205"/>
    </location>
</feature>
<dbReference type="GO" id="GO:0000027">
    <property type="term" value="P:ribosomal large subunit assembly"/>
    <property type="evidence" value="ECO:0007669"/>
    <property type="project" value="TreeGrafter"/>
</dbReference>
<keyword evidence="9" id="KW-1185">Reference proteome</keyword>
<feature type="region of interest" description="Disordered" evidence="7">
    <location>
        <begin position="185"/>
        <end position="251"/>
    </location>
</feature>
<keyword evidence="5" id="KW-0690">Ribosome biogenesis</keyword>
<evidence type="ECO:0000256" key="6">
    <source>
        <dbReference type="ARBA" id="ARBA00023242"/>
    </source>
</evidence>
<dbReference type="GO" id="GO:0008097">
    <property type="term" value="F:5S rRNA binding"/>
    <property type="evidence" value="ECO:0007669"/>
    <property type="project" value="TreeGrafter"/>
</dbReference>
<sequence>MEKGRPETKSQKSRKSKKAWRKNIDLGDVEQGLDAAREYERAFGVKEAEISKAEDDSLFTVDTEGDVGLKSRRERAVKPMKIDQILEKKYTEGKKGQMYSNHPGLSNANSAIQQVTLNKKLNKKRHNVSSKELERLKRLAGHTDVKSVSLTQAVVESSGFQEGPIYDAWGNDDDQDKNIDTYTATLKKTAPRIPENKTKSYDNKIAKPPKHGKVQTSGSFINDIKPSTSFLKPQSAPSTLREAPINIHDPEAREESILASNKTIKIPDAGKSYNPTIEDWKALIELEHGREAKREEERKALEEQKAKIQLLIDTYDDNGELSDEDDESDEEDDEEEEEEEESKEEEAGSLSVNPPVKAKKKTRTQRNRQRRHAEKLRLEAELKRVRLQLKQIEDVPALLEEIEKQVEEAEANNDEPRNYDADAKRRRVTLKKHERIIEMPLEIKLSDELSDSLRSLKPEGNLALERFRSFQERGMIELKGDTQFKKRKVVYKEVEKMTYKYLFD</sequence>
<evidence type="ECO:0000256" key="4">
    <source>
        <dbReference type="ARBA" id="ARBA00018339"/>
    </source>
</evidence>
<dbReference type="EMBL" id="CABVLU010000003">
    <property type="protein sequence ID" value="VVT55763.1"/>
    <property type="molecule type" value="Genomic_DNA"/>
</dbReference>
<gene>
    <name evidence="8" type="ORF">SAPINGB_P004726</name>
</gene>
<dbReference type="PANTHER" id="PTHR14211">
    <property type="entry name" value="GLIOMA SUPPRESSOR CANDIDATE REGION GENE 2"/>
    <property type="match status" value="1"/>
</dbReference>
<evidence type="ECO:0000256" key="2">
    <source>
        <dbReference type="ARBA" id="ARBA00004642"/>
    </source>
</evidence>
<feature type="compositionally biased region" description="Basic and acidic residues" evidence="7">
    <location>
        <begin position="1"/>
        <end position="10"/>
    </location>
</feature>
<dbReference type="Proteomes" id="UP000398389">
    <property type="component" value="Unassembled WGS sequence"/>
</dbReference>
<dbReference type="GO" id="GO:0006364">
    <property type="term" value="P:rRNA processing"/>
    <property type="evidence" value="ECO:0007669"/>
    <property type="project" value="TreeGrafter"/>
</dbReference>